<dbReference type="GO" id="GO:0008080">
    <property type="term" value="F:N-acetyltransferase activity"/>
    <property type="evidence" value="ECO:0007669"/>
    <property type="project" value="TreeGrafter"/>
</dbReference>
<reference evidence="6" key="1">
    <citation type="submission" date="2016-10" db="EMBL/GenBank/DDBJ databases">
        <authorList>
            <person name="Varghese N."/>
            <person name="Submissions S."/>
        </authorList>
    </citation>
    <scope>NUCLEOTIDE SEQUENCE [LARGE SCALE GENOMIC DNA]</scope>
    <source>
        <strain evidence="6">ES.061</strain>
    </source>
</reference>
<keyword evidence="2 5" id="KW-0808">Transferase</keyword>
<dbReference type="AlphaFoldDB" id="A0A1H4JRW5"/>
<dbReference type="SUPFAM" id="SSF55729">
    <property type="entry name" value="Acyl-CoA N-acyltransferases (Nat)"/>
    <property type="match status" value="1"/>
</dbReference>
<dbReference type="PROSITE" id="PS51186">
    <property type="entry name" value="GNAT"/>
    <property type="match status" value="1"/>
</dbReference>
<keyword evidence="3" id="KW-0012">Acyltransferase</keyword>
<dbReference type="CDD" id="cd04301">
    <property type="entry name" value="NAT_SF"/>
    <property type="match status" value="1"/>
</dbReference>
<organism evidence="5 6">
    <name type="scientific">Nitratireductor aquibiodomus</name>
    <dbReference type="NCBI Taxonomy" id="204799"/>
    <lineage>
        <taxon>Bacteria</taxon>
        <taxon>Pseudomonadati</taxon>
        <taxon>Pseudomonadota</taxon>
        <taxon>Alphaproteobacteria</taxon>
        <taxon>Hyphomicrobiales</taxon>
        <taxon>Phyllobacteriaceae</taxon>
        <taxon>Nitratireductor</taxon>
    </lineage>
</organism>
<evidence type="ECO:0000259" key="4">
    <source>
        <dbReference type="PROSITE" id="PS51186"/>
    </source>
</evidence>
<proteinExistence type="inferred from homology"/>
<comment type="similarity">
    <text evidence="1">Belongs to the acetyltransferase family.</text>
</comment>
<dbReference type="PANTHER" id="PTHR10545:SF29">
    <property type="entry name" value="GH14572P-RELATED"/>
    <property type="match status" value="1"/>
</dbReference>
<dbReference type="RefSeq" id="WP_007008961.1">
    <property type="nucleotide sequence ID" value="NZ_FNSL01000001.1"/>
</dbReference>
<evidence type="ECO:0000256" key="1">
    <source>
        <dbReference type="ARBA" id="ARBA00008694"/>
    </source>
</evidence>
<name>A0A1H4JRW5_9HYPH</name>
<dbReference type="PANTHER" id="PTHR10545">
    <property type="entry name" value="DIAMINE N-ACETYLTRANSFERASE"/>
    <property type="match status" value="1"/>
</dbReference>
<evidence type="ECO:0000313" key="5">
    <source>
        <dbReference type="EMBL" id="SEB48665.1"/>
    </source>
</evidence>
<sequence length="172" mass="18524">MPKHAVADTGFSIRPAAADDAETIHRAIMDLAVYVGEQEHAVAQVEDFRRFGFGPDAAFSCLIAEANGAFAGLSLFFPVFSTWLGKPGVYVQDLYVSPEARGRGAGEALLAATAAWSQQRGGVYLRLSVYADNHNAKAFYARLGIGWNENEHAHAAYGATFEALASRQTRQG</sequence>
<accession>A0A1H4JRW5</accession>
<dbReference type="FunFam" id="3.40.630.30:FF:000064">
    <property type="entry name" value="GNAT family acetyltransferase"/>
    <property type="match status" value="1"/>
</dbReference>
<dbReference type="InterPro" id="IPR016181">
    <property type="entry name" value="Acyl_CoA_acyltransferase"/>
</dbReference>
<feature type="domain" description="N-acetyltransferase" evidence="4">
    <location>
        <begin position="11"/>
        <end position="171"/>
    </location>
</feature>
<dbReference type="InterPro" id="IPR051016">
    <property type="entry name" value="Diverse_Substrate_AcTransf"/>
</dbReference>
<dbReference type="InterPro" id="IPR000182">
    <property type="entry name" value="GNAT_dom"/>
</dbReference>
<evidence type="ECO:0000256" key="2">
    <source>
        <dbReference type="ARBA" id="ARBA00022679"/>
    </source>
</evidence>
<evidence type="ECO:0000256" key="3">
    <source>
        <dbReference type="ARBA" id="ARBA00023315"/>
    </source>
</evidence>
<protein>
    <submittedName>
        <fullName evidence="5">Acetyltransferase (GNAT) family protein</fullName>
    </submittedName>
</protein>
<dbReference type="Gene3D" id="3.40.630.30">
    <property type="match status" value="1"/>
</dbReference>
<keyword evidence="6" id="KW-1185">Reference proteome</keyword>
<dbReference type="Pfam" id="PF00583">
    <property type="entry name" value="Acetyltransf_1"/>
    <property type="match status" value="1"/>
</dbReference>
<evidence type="ECO:0000313" key="6">
    <source>
        <dbReference type="Proteomes" id="UP000199064"/>
    </source>
</evidence>
<dbReference type="EMBL" id="FNSL01000001">
    <property type="protein sequence ID" value="SEB48665.1"/>
    <property type="molecule type" value="Genomic_DNA"/>
</dbReference>
<gene>
    <name evidence="5" type="ORF">SAMN05216452_1600</name>
</gene>
<dbReference type="Proteomes" id="UP000199064">
    <property type="component" value="Unassembled WGS sequence"/>
</dbReference>